<reference evidence="1 2" key="1">
    <citation type="submission" date="2019-03" db="EMBL/GenBank/DDBJ databases">
        <title>Single cell metagenomics reveals metabolic interactions within the superorganism composed of flagellate Streblomastix strix and complex community of Bacteroidetes bacteria on its surface.</title>
        <authorList>
            <person name="Treitli S.C."/>
            <person name="Kolisko M."/>
            <person name="Husnik F."/>
            <person name="Keeling P."/>
            <person name="Hampl V."/>
        </authorList>
    </citation>
    <scope>NUCLEOTIDE SEQUENCE [LARGE SCALE GENOMIC DNA]</scope>
    <source>
        <strain evidence="1">ST1C</strain>
    </source>
</reference>
<accession>A0A5J4RUC0</accession>
<dbReference type="AlphaFoldDB" id="A0A5J4RUC0"/>
<dbReference type="EMBL" id="SNRW01041397">
    <property type="protein sequence ID" value="KAA6337587.1"/>
    <property type="molecule type" value="Genomic_DNA"/>
</dbReference>
<protein>
    <submittedName>
        <fullName evidence="1">Uncharacterized protein</fullName>
    </submittedName>
</protein>
<evidence type="ECO:0000313" key="2">
    <source>
        <dbReference type="Proteomes" id="UP000324800"/>
    </source>
</evidence>
<dbReference type="Proteomes" id="UP000324800">
    <property type="component" value="Unassembled WGS sequence"/>
</dbReference>
<organism evidence="1 2">
    <name type="scientific">Streblomastix strix</name>
    <dbReference type="NCBI Taxonomy" id="222440"/>
    <lineage>
        <taxon>Eukaryota</taxon>
        <taxon>Metamonada</taxon>
        <taxon>Preaxostyla</taxon>
        <taxon>Oxymonadida</taxon>
        <taxon>Streblomastigidae</taxon>
        <taxon>Streblomastix</taxon>
    </lineage>
</organism>
<evidence type="ECO:0000313" key="1">
    <source>
        <dbReference type="EMBL" id="KAA6337587.1"/>
    </source>
</evidence>
<proteinExistence type="predicted"/>
<name>A0A5J4RUC0_9EUKA</name>
<sequence length="241" mass="27612">MVDTRTGIRYMGRTFSQMSKNSVKPELSEQVLFENFDTPKFTTRTPVTITVEQPEQVDEIGKFLQSEQLQTLQDIEHQLTSRQAVSERRQMLMASVLQAMSGLQSSEIDFWATCILFKRNGEDRRREIQCPSLLPITSVLVKDEVLDSQRFPIDKILQSEQALALYDFRICEGILALVCEQQKDNFAIDTLSQMIHNLREAERTHVARARNENGTNANYFDLAANSINSYLNRQACSHMLG</sequence>
<feature type="non-terminal residue" evidence="1">
    <location>
        <position position="241"/>
    </location>
</feature>
<gene>
    <name evidence="1" type="ORF">EZS28_052776</name>
</gene>
<comment type="caution">
    <text evidence="1">The sequence shown here is derived from an EMBL/GenBank/DDBJ whole genome shotgun (WGS) entry which is preliminary data.</text>
</comment>